<protein>
    <submittedName>
        <fullName evidence="2">Uncharacterized protein</fullName>
    </submittedName>
</protein>
<dbReference type="Proteomes" id="UP000000561">
    <property type="component" value="Chromosome 15"/>
</dbReference>
<sequence length="125" mass="14145">MAPLSQPHIDVRGQFQFGQARTLCTQSAVSLRPESRLVVLTDLVRAVMRHDVSRMVASVVTLKIDMQTREPSRKKSPSDAKKSHQPQTSENPVEETEKHANSVSTNTLWHWSRLYAFLRSSSMSI</sequence>
<evidence type="ECO:0000313" key="2">
    <source>
        <dbReference type="EMBL" id="KIS67089.1"/>
    </source>
</evidence>
<keyword evidence="3" id="KW-1185">Reference proteome</keyword>
<dbReference type="RefSeq" id="XP_011391265.1">
    <property type="nucleotide sequence ID" value="XM_011392963.1"/>
</dbReference>
<feature type="region of interest" description="Disordered" evidence="1">
    <location>
        <begin position="64"/>
        <end position="104"/>
    </location>
</feature>
<feature type="compositionally biased region" description="Basic and acidic residues" evidence="1">
    <location>
        <begin position="66"/>
        <end position="82"/>
    </location>
</feature>
<gene>
    <name evidence="2" type="ORF">UMAG_04958</name>
</gene>
<proteinExistence type="predicted"/>
<name>A0A0D1DS39_MYCMD</name>
<accession>A0A0D1DS39</accession>
<dbReference type="AlphaFoldDB" id="A0A0D1DS39"/>
<organism evidence="2 3">
    <name type="scientific">Mycosarcoma maydis</name>
    <name type="common">Corn smut fungus</name>
    <name type="synonym">Ustilago maydis</name>
    <dbReference type="NCBI Taxonomy" id="5270"/>
    <lineage>
        <taxon>Eukaryota</taxon>
        <taxon>Fungi</taxon>
        <taxon>Dikarya</taxon>
        <taxon>Basidiomycota</taxon>
        <taxon>Ustilaginomycotina</taxon>
        <taxon>Ustilaginomycetes</taxon>
        <taxon>Ustilaginales</taxon>
        <taxon>Ustilaginaceae</taxon>
        <taxon>Mycosarcoma</taxon>
    </lineage>
</organism>
<dbReference type="EMBL" id="CM003154">
    <property type="protein sequence ID" value="KIS67089.1"/>
    <property type="molecule type" value="Genomic_DNA"/>
</dbReference>
<dbReference type="GeneID" id="23564976"/>
<dbReference type="KEGG" id="uma:UMAG_04958"/>
<evidence type="ECO:0000313" key="3">
    <source>
        <dbReference type="Proteomes" id="UP000000561"/>
    </source>
</evidence>
<evidence type="ECO:0000256" key="1">
    <source>
        <dbReference type="SAM" id="MobiDB-lite"/>
    </source>
</evidence>
<reference evidence="2 3" key="1">
    <citation type="journal article" date="2006" name="Nature">
        <title>Insights from the genome of the biotrophic fungal plant pathogen Ustilago maydis.</title>
        <authorList>
            <person name="Kamper J."/>
            <person name="Kahmann R."/>
            <person name="Bolker M."/>
            <person name="Ma L.J."/>
            <person name="Brefort T."/>
            <person name="Saville B.J."/>
            <person name="Banuett F."/>
            <person name="Kronstad J.W."/>
            <person name="Gold S.E."/>
            <person name="Muller O."/>
            <person name="Perlin M.H."/>
            <person name="Wosten H.A."/>
            <person name="de Vries R."/>
            <person name="Ruiz-Herrera J."/>
            <person name="Reynaga-Pena C.G."/>
            <person name="Snetselaar K."/>
            <person name="McCann M."/>
            <person name="Perez-Martin J."/>
            <person name="Feldbrugge M."/>
            <person name="Basse C.W."/>
            <person name="Steinberg G."/>
            <person name="Ibeas J.I."/>
            <person name="Holloman W."/>
            <person name="Guzman P."/>
            <person name="Farman M."/>
            <person name="Stajich J.E."/>
            <person name="Sentandreu R."/>
            <person name="Gonzalez-Prieto J.M."/>
            <person name="Kennell J.C."/>
            <person name="Molina L."/>
            <person name="Schirawski J."/>
            <person name="Mendoza-Mendoza A."/>
            <person name="Greilinger D."/>
            <person name="Munch K."/>
            <person name="Rossel N."/>
            <person name="Scherer M."/>
            <person name="Vranes M."/>
            <person name="Ladendorf O."/>
            <person name="Vincon V."/>
            <person name="Fuchs U."/>
            <person name="Sandrock B."/>
            <person name="Meng S."/>
            <person name="Ho E.C."/>
            <person name="Cahill M.J."/>
            <person name="Boyce K.J."/>
            <person name="Klose J."/>
            <person name="Klosterman S.J."/>
            <person name="Deelstra H.J."/>
            <person name="Ortiz-Castellanos L."/>
            <person name="Li W."/>
            <person name="Sanchez-Alonso P."/>
            <person name="Schreier P.H."/>
            <person name="Hauser-Hahn I."/>
            <person name="Vaupel M."/>
            <person name="Koopmann E."/>
            <person name="Friedrich G."/>
            <person name="Voss H."/>
            <person name="Schluter T."/>
            <person name="Margolis J."/>
            <person name="Platt D."/>
            <person name="Swimmer C."/>
            <person name="Gnirke A."/>
            <person name="Chen F."/>
            <person name="Vysotskaia V."/>
            <person name="Mannhaupt G."/>
            <person name="Guldener U."/>
            <person name="Munsterkotter M."/>
            <person name="Haase D."/>
            <person name="Oesterheld M."/>
            <person name="Mewes H.W."/>
            <person name="Mauceli E.W."/>
            <person name="DeCaprio D."/>
            <person name="Wade C.M."/>
            <person name="Butler J."/>
            <person name="Young S."/>
            <person name="Jaffe D.B."/>
            <person name="Calvo S."/>
            <person name="Nusbaum C."/>
            <person name="Galagan J."/>
            <person name="Birren B.W."/>
        </authorList>
    </citation>
    <scope>NUCLEOTIDE SEQUENCE [LARGE SCALE GENOMIC DNA]</scope>
    <source>
        <strain evidence="3">DSM 14603 / FGSC 9021 / UM521</strain>
    </source>
</reference>
<dbReference type="InParanoid" id="A0A0D1DS39"/>
<dbReference type="VEuPathDB" id="FungiDB:UMAG_04958"/>